<evidence type="ECO:0000313" key="1">
    <source>
        <dbReference type="EMBL" id="AEF96438.1"/>
    </source>
</evidence>
<accession>F6BD77</accession>
<gene>
    <name evidence="1" type="ordered locus">Metig_0895</name>
</gene>
<dbReference type="AlphaFoldDB" id="F6BD77"/>
<keyword evidence="2" id="KW-1185">Reference proteome</keyword>
<proteinExistence type="predicted"/>
<organism evidence="2">
    <name type="scientific">Methanotorris igneus (strain DSM 5666 / JCM 11834 / Kol 5)</name>
    <dbReference type="NCBI Taxonomy" id="880724"/>
    <lineage>
        <taxon>Archaea</taxon>
        <taxon>Methanobacteriati</taxon>
        <taxon>Methanobacteriota</taxon>
        <taxon>Methanomada group</taxon>
        <taxon>Methanococci</taxon>
        <taxon>Methanococcales</taxon>
        <taxon>Methanocaldococcaceae</taxon>
        <taxon>Methanotorris</taxon>
    </lineage>
</organism>
<dbReference type="Proteomes" id="UP000009227">
    <property type="component" value="Chromosome"/>
</dbReference>
<reference evidence="1 2" key="1">
    <citation type="submission" date="2011-05" db="EMBL/GenBank/DDBJ databases">
        <title>Complete sequence of Methanotorris igneus Kol 5.</title>
        <authorList>
            <consortium name="US DOE Joint Genome Institute"/>
            <person name="Lucas S."/>
            <person name="Han J."/>
            <person name="Lapidus A."/>
            <person name="Cheng J.-F."/>
            <person name="Goodwin L."/>
            <person name="Pitluck S."/>
            <person name="Peters L."/>
            <person name="Mikhailova N."/>
            <person name="Chertkov O."/>
            <person name="Han C."/>
            <person name="Tapia R."/>
            <person name="Land M."/>
            <person name="Hauser L."/>
            <person name="Kyrpides N."/>
            <person name="Ivanova N."/>
            <person name="Pagani I."/>
            <person name="Sieprawska-Lupa M."/>
            <person name="Whitman W."/>
            <person name="Woyke T."/>
        </authorList>
    </citation>
    <scope>NUCLEOTIDE SEQUENCE [LARGE SCALE GENOMIC DNA]</scope>
    <source>
        <strain evidence="2">DSM 5666 / JCM 11834 / Kol 5</strain>
    </source>
</reference>
<dbReference type="HOGENOM" id="CLU_2748194_0_0_2"/>
<name>F6BD77_METIK</name>
<protein>
    <submittedName>
        <fullName evidence="1">Uncharacterized protein</fullName>
    </submittedName>
</protein>
<dbReference type="EMBL" id="CP002737">
    <property type="protein sequence ID" value="AEF96438.1"/>
    <property type="molecule type" value="Genomic_DNA"/>
</dbReference>
<evidence type="ECO:0000313" key="2">
    <source>
        <dbReference type="Proteomes" id="UP000009227"/>
    </source>
</evidence>
<sequence>MGLFSIRYKPKIEQDKNSAINTTKKSIHKNDLIFFKISFSPNLVMLFCNPSQSKIRKIRIRIIKLYFTYL</sequence>
<dbReference type="KEGG" id="mig:Metig_0895"/>